<dbReference type="Gene3D" id="2.40.170.20">
    <property type="entry name" value="TonB-dependent receptor, beta-barrel domain"/>
    <property type="match status" value="1"/>
</dbReference>
<dbReference type="InterPro" id="IPR023996">
    <property type="entry name" value="TonB-dep_OMP_SusC/RagA"/>
</dbReference>
<evidence type="ECO:0000256" key="7">
    <source>
        <dbReference type="ARBA" id="ARBA00023237"/>
    </source>
</evidence>
<feature type="domain" description="TonB-dependent receptor plug" evidence="10">
    <location>
        <begin position="227"/>
        <end position="334"/>
    </location>
</feature>
<accession>A0A941IXA4</accession>
<dbReference type="Pfam" id="PF07660">
    <property type="entry name" value="STN"/>
    <property type="match status" value="1"/>
</dbReference>
<dbReference type="InterPro" id="IPR036942">
    <property type="entry name" value="Beta-barrel_TonB_sf"/>
</dbReference>
<evidence type="ECO:0000259" key="9">
    <source>
        <dbReference type="Pfam" id="PF07660"/>
    </source>
</evidence>
<keyword evidence="6 8" id="KW-0472">Membrane</keyword>
<gene>
    <name evidence="11" type="ORF">KDU71_09860</name>
</gene>
<dbReference type="EMBL" id="JAGTAR010000013">
    <property type="protein sequence ID" value="MBR8535860.1"/>
    <property type="molecule type" value="Genomic_DNA"/>
</dbReference>
<evidence type="ECO:0000256" key="6">
    <source>
        <dbReference type="ARBA" id="ARBA00023136"/>
    </source>
</evidence>
<keyword evidence="2 8" id="KW-0813">Transport</keyword>
<evidence type="ECO:0000256" key="8">
    <source>
        <dbReference type="PROSITE-ProRule" id="PRU01360"/>
    </source>
</evidence>
<dbReference type="Gene3D" id="2.170.130.10">
    <property type="entry name" value="TonB-dependent receptor, plug domain"/>
    <property type="match status" value="1"/>
</dbReference>
<feature type="domain" description="Secretin/TonB short N-terminal" evidence="9">
    <location>
        <begin position="78"/>
        <end position="118"/>
    </location>
</feature>
<name>A0A941IXA4_9BACT</name>
<evidence type="ECO:0000313" key="11">
    <source>
        <dbReference type="EMBL" id="MBR8535860.1"/>
    </source>
</evidence>
<evidence type="ECO:0000256" key="3">
    <source>
        <dbReference type="ARBA" id="ARBA00022452"/>
    </source>
</evidence>
<reference evidence="11" key="2">
    <citation type="submission" date="2021-04" db="EMBL/GenBank/DDBJ databases">
        <authorList>
            <person name="Zhang T."/>
            <person name="Zhang Y."/>
            <person name="Lu D."/>
            <person name="Zuo D."/>
            <person name="Du Z."/>
        </authorList>
    </citation>
    <scope>NUCLEOTIDE SEQUENCE</scope>
    <source>
        <strain evidence="11">JR1</strain>
    </source>
</reference>
<dbReference type="NCBIfam" id="TIGR04056">
    <property type="entry name" value="OMP_RagA_SusC"/>
    <property type="match status" value="1"/>
</dbReference>
<evidence type="ECO:0000256" key="1">
    <source>
        <dbReference type="ARBA" id="ARBA00004571"/>
    </source>
</evidence>
<dbReference type="NCBIfam" id="TIGR04057">
    <property type="entry name" value="SusC_RagA_signa"/>
    <property type="match status" value="1"/>
</dbReference>
<organism evidence="11 12">
    <name type="scientific">Carboxylicivirga sediminis</name>
    <dbReference type="NCBI Taxonomy" id="2006564"/>
    <lineage>
        <taxon>Bacteria</taxon>
        <taxon>Pseudomonadati</taxon>
        <taxon>Bacteroidota</taxon>
        <taxon>Bacteroidia</taxon>
        <taxon>Marinilabiliales</taxon>
        <taxon>Marinilabiliaceae</taxon>
        <taxon>Carboxylicivirga</taxon>
    </lineage>
</organism>
<evidence type="ECO:0000259" key="10">
    <source>
        <dbReference type="Pfam" id="PF07715"/>
    </source>
</evidence>
<dbReference type="Pfam" id="PF07715">
    <property type="entry name" value="Plug"/>
    <property type="match status" value="1"/>
</dbReference>
<evidence type="ECO:0000256" key="4">
    <source>
        <dbReference type="ARBA" id="ARBA00022692"/>
    </source>
</evidence>
<dbReference type="InterPro" id="IPR008969">
    <property type="entry name" value="CarboxyPept-like_regulatory"/>
</dbReference>
<keyword evidence="3 8" id="KW-1134">Transmembrane beta strand</keyword>
<proteinExistence type="inferred from homology"/>
<evidence type="ECO:0000256" key="2">
    <source>
        <dbReference type="ARBA" id="ARBA00022448"/>
    </source>
</evidence>
<dbReference type="Gene3D" id="3.55.50.30">
    <property type="match status" value="1"/>
</dbReference>
<evidence type="ECO:0000256" key="5">
    <source>
        <dbReference type="ARBA" id="ARBA00022729"/>
    </source>
</evidence>
<dbReference type="Proteomes" id="UP000679220">
    <property type="component" value="Unassembled WGS sequence"/>
</dbReference>
<dbReference type="InterPro" id="IPR037066">
    <property type="entry name" value="Plug_dom_sf"/>
</dbReference>
<dbReference type="InterPro" id="IPR012910">
    <property type="entry name" value="Plug_dom"/>
</dbReference>
<dbReference type="FunFam" id="2.170.130.10:FF:000003">
    <property type="entry name" value="SusC/RagA family TonB-linked outer membrane protein"/>
    <property type="match status" value="1"/>
</dbReference>
<keyword evidence="4 8" id="KW-0812">Transmembrane</keyword>
<dbReference type="SUPFAM" id="SSF49464">
    <property type="entry name" value="Carboxypeptidase regulatory domain-like"/>
    <property type="match status" value="1"/>
</dbReference>
<dbReference type="RefSeq" id="WP_212190291.1">
    <property type="nucleotide sequence ID" value="NZ_JAGTAR010000013.1"/>
</dbReference>
<dbReference type="AlphaFoldDB" id="A0A941IXA4"/>
<dbReference type="PROSITE" id="PS52016">
    <property type="entry name" value="TONB_DEPENDENT_REC_3"/>
    <property type="match status" value="1"/>
</dbReference>
<dbReference type="InterPro" id="IPR023997">
    <property type="entry name" value="TonB-dep_OMP_SusC/RagA_CS"/>
</dbReference>
<dbReference type="GO" id="GO:0015344">
    <property type="term" value="F:siderophore uptake transmembrane transporter activity"/>
    <property type="evidence" value="ECO:0007669"/>
    <property type="project" value="TreeGrafter"/>
</dbReference>
<keyword evidence="5" id="KW-0732">Signal</keyword>
<dbReference type="Gene3D" id="2.60.40.1120">
    <property type="entry name" value="Carboxypeptidase-like, regulatory domain"/>
    <property type="match status" value="1"/>
</dbReference>
<keyword evidence="7 8" id="KW-0998">Cell outer membrane</keyword>
<evidence type="ECO:0000313" key="12">
    <source>
        <dbReference type="Proteomes" id="UP000679220"/>
    </source>
</evidence>
<dbReference type="Pfam" id="PF13715">
    <property type="entry name" value="CarbopepD_reg_2"/>
    <property type="match status" value="1"/>
</dbReference>
<keyword evidence="12" id="KW-1185">Reference proteome</keyword>
<reference evidence="11" key="1">
    <citation type="journal article" date="2018" name="Int. J. Syst. Evol. Microbiol.">
        <title>Carboxylicivirga sediminis sp. nov., isolated from coastal sediment.</title>
        <authorList>
            <person name="Wang F.Q."/>
            <person name="Ren L.H."/>
            <person name="Zou R.J."/>
            <person name="Sun Y.Z."/>
            <person name="Liu X.J."/>
            <person name="Jiang F."/>
            <person name="Liu L.J."/>
        </authorList>
    </citation>
    <scope>NUCLEOTIDE SEQUENCE</scope>
    <source>
        <strain evidence="11">JR1</strain>
    </source>
</reference>
<dbReference type="GO" id="GO:0044718">
    <property type="term" value="P:siderophore transmembrane transport"/>
    <property type="evidence" value="ECO:0007669"/>
    <property type="project" value="TreeGrafter"/>
</dbReference>
<dbReference type="SUPFAM" id="SSF56935">
    <property type="entry name" value="Porins"/>
    <property type="match status" value="1"/>
</dbReference>
<sequence>MKKKSNTALHCLWWAKIRKVMKLLFLLNLLCIVSISASTFSQKKVSSLVFKDANLKEVFDKIEKELDVSFYYQIEYLDVDKKISANFEDVSLDDVLNEVLKETDLDYRVINDYIAIVKDQQPLEQNSTQVVQNIERVISGKVTDINGEPLPGVNVYEKSNPQHGVITGVDGTYSISVATDNAMLVYSYIGFIEQELNIGQRSQIDVTLIEEVTDLDEVVVVGYGTQKKREVSGAVAQIKGDALEVAPVASMTNSLTGRLSGLFVTSNSAEPGLESNTMLIRGVSSLSGNDPLIVIDGVIGADGLSRLNPNEIESISVLKDAAAAIYGARAASGVILVTTKRGKNEKVQYSLSTDFGINSPIGLMKVSNGLEYATYLNRLNWKNSGWDPNYTKAYSDQQLADIASGKIPDYDWVDKAFNDTFTQSNTNFSVRGGNDKFTFFTSLRYLDQGSVYYLDEQGGNKQYNIRTNLDLKATKNLSVGMDISYRKQDVGRSAGVFSGSIQTAGLTNPLKEFYVNGDERYPAYGRFGQSPLAMNNAGYQKWEETNESLRLHFKYNLPWVKGMSVGGFGSAVIVSNFNKNWNEPWYWYSENPEGADKTPIQHKQGTTSLSESFNRSKGFTGNLNINYAKSVGNHNMDLLLQVEQQTGRFDAFSASNDDYLSSSSDQLNSGSSDRAASTAGGYASETARINYSGRVNYNYSGKYFLQGVFRYDGSERFAEGQRFGFFPGVSASWLASEEEFLQSADFISSLKLRGSLSSLGNDAVPTFNYLASYNTGGNTVVNGAISPGYVESGSANPNTTWEVHNVVNFGIDAAFFNHQLTLELDVFKDNVSNMLATPNVTIPGYLGISVPQTNIGTMENKGWESTLNFKQSINNDFNFSIGGTFTYAKNKILDIDQPEWEYEWQNPEGHPVSSALRYHAIGIFRTQEDLDKYPKRAGDDLGSVIIQDYNGDGEITSADQTRQYNSNVPIMTFGITGHVDYKNWYFDMLWQGSAGGTKQIWTFFSAENNAMAYFANHTYDPDHINAEWPAPGQGFHDNDFYFFKNDYIRLKTVQFGYDFPKQLVEKIGLNSLRLYVSGYNLLTFSSLNKYGITDPEQTSNLTWDYPMLRTVNFGLNLTF</sequence>
<dbReference type="PANTHER" id="PTHR30069:SF29">
    <property type="entry name" value="HEMOGLOBIN AND HEMOGLOBIN-HAPTOGLOBIN-BINDING PROTEIN 1-RELATED"/>
    <property type="match status" value="1"/>
</dbReference>
<comment type="caution">
    <text evidence="11">The sequence shown here is derived from an EMBL/GenBank/DDBJ whole genome shotgun (WGS) entry which is preliminary data.</text>
</comment>
<dbReference type="PANTHER" id="PTHR30069">
    <property type="entry name" value="TONB-DEPENDENT OUTER MEMBRANE RECEPTOR"/>
    <property type="match status" value="1"/>
</dbReference>
<dbReference type="InterPro" id="IPR039426">
    <property type="entry name" value="TonB-dep_rcpt-like"/>
</dbReference>
<dbReference type="GO" id="GO:0009279">
    <property type="term" value="C:cell outer membrane"/>
    <property type="evidence" value="ECO:0007669"/>
    <property type="project" value="UniProtKB-SubCell"/>
</dbReference>
<comment type="subcellular location">
    <subcellularLocation>
        <location evidence="1 8">Cell outer membrane</location>
        <topology evidence="1 8">Multi-pass membrane protein</topology>
    </subcellularLocation>
</comment>
<protein>
    <submittedName>
        <fullName evidence="11">SusC/RagA family TonB-linked outer membrane protein</fullName>
    </submittedName>
</protein>
<dbReference type="InterPro" id="IPR011662">
    <property type="entry name" value="Secretin/TonB_short_N"/>
</dbReference>
<comment type="similarity">
    <text evidence="8">Belongs to the TonB-dependent receptor family.</text>
</comment>